<dbReference type="GO" id="GO:0008137">
    <property type="term" value="F:NADH dehydrogenase (ubiquinone) activity"/>
    <property type="evidence" value="ECO:0007669"/>
    <property type="project" value="UniProtKB-EC"/>
</dbReference>
<evidence type="ECO:0000256" key="12">
    <source>
        <dbReference type="ARBA" id="ARBA00023128"/>
    </source>
</evidence>
<organism evidence="17">
    <name type="scientific">Fergusonina taylori</name>
    <name type="common">eucalypt gall-forming fly</name>
    <dbReference type="NCBI Taxonomy" id="991131"/>
    <lineage>
        <taxon>Eukaryota</taxon>
        <taxon>Metazoa</taxon>
        <taxon>Ecdysozoa</taxon>
        <taxon>Arthropoda</taxon>
        <taxon>Hexapoda</taxon>
        <taxon>Insecta</taxon>
        <taxon>Pterygota</taxon>
        <taxon>Neoptera</taxon>
        <taxon>Endopterygota</taxon>
        <taxon>Diptera</taxon>
        <taxon>Brachycera</taxon>
        <taxon>Muscomorpha</taxon>
        <taxon>Opomyzoidea</taxon>
        <taxon>Fergusoninidae</taxon>
        <taxon>Fergusonina</taxon>
    </lineage>
</organism>
<keyword evidence="11" id="KW-0520">NAD</keyword>
<keyword evidence="12 17" id="KW-0496">Mitochondrion</keyword>
<protein>
    <recommendedName>
        <fullName evidence="4">NADH-ubiquinone oxidoreductase chain 6</fullName>
        <ecNumber evidence="3">7.1.1.2</ecNumber>
    </recommendedName>
    <alternativeName>
        <fullName evidence="14">NADH dehydrogenase subunit 6</fullName>
    </alternativeName>
</protein>
<dbReference type="CTD" id="4541"/>
<evidence type="ECO:0000256" key="13">
    <source>
        <dbReference type="ARBA" id="ARBA00023136"/>
    </source>
</evidence>
<comment type="catalytic activity">
    <reaction evidence="15">
        <text>a ubiquinone + NADH + 5 H(+)(in) = a ubiquinol + NAD(+) + 4 H(+)(out)</text>
        <dbReference type="Rhea" id="RHEA:29091"/>
        <dbReference type="Rhea" id="RHEA-COMP:9565"/>
        <dbReference type="Rhea" id="RHEA-COMP:9566"/>
        <dbReference type="ChEBI" id="CHEBI:15378"/>
        <dbReference type="ChEBI" id="CHEBI:16389"/>
        <dbReference type="ChEBI" id="CHEBI:17976"/>
        <dbReference type="ChEBI" id="CHEBI:57540"/>
        <dbReference type="ChEBI" id="CHEBI:57945"/>
        <dbReference type="EC" id="7.1.1.2"/>
    </reaction>
</comment>
<evidence type="ECO:0000256" key="4">
    <source>
        <dbReference type="ARBA" id="ARBA00021095"/>
    </source>
</evidence>
<evidence type="ECO:0000256" key="15">
    <source>
        <dbReference type="ARBA" id="ARBA00049551"/>
    </source>
</evidence>
<feature type="transmembrane region" description="Helical" evidence="16">
    <location>
        <begin position="85"/>
        <end position="102"/>
    </location>
</feature>
<evidence type="ECO:0000256" key="8">
    <source>
        <dbReference type="ARBA" id="ARBA00022967"/>
    </source>
</evidence>
<comment type="similarity">
    <text evidence="2">Belongs to the complex I subunit 6 family.</text>
</comment>
<evidence type="ECO:0000256" key="6">
    <source>
        <dbReference type="ARBA" id="ARBA00022660"/>
    </source>
</evidence>
<comment type="subcellular location">
    <subcellularLocation>
        <location evidence="1">Mitochondrion membrane</location>
        <topology evidence="1">Multi-pass membrane protein</topology>
    </subcellularLocation>
</comment>
<reference evidence="17" key="1">
    <citation type="journal article" date="2011" name="Mitochondrial DNA">
        <title>The complete mitochondrial genome of the gall-forming fly, Fergusonina taylori Nelson and Yeates (Diptera: Fergusoninidae).</title>
        <authorList>
            <person name="Nelson L.A."/>
            <person name="Cameron S.L."/>
            <person name="Yeates D.K."/>
        </authorList>
    </citation>
    <scope>NUCLEOTIDE SEQUENCE</scope>
</reference>
<dbReference type="InterPro" id="IPR050269">
    <property type="entry name" value="ComplexI_Subunit6"/>
</dbReference>
<evidence type="ECO:0000256" key="14">
    <source>
        <dbReference type="ARBA" id="ARBA00031019"/>
    </source>
</evidence>
<evidence type="ECO:0000256" key="2">
    <source>
        <dbReference type="ARBA" id="ARBA00005698"/>
    </source>
</evidence>
<accession>H6TDN5</accession>
<dbReference type="GO" id="GO:0031966">
    <property type="term" value="C:mitochondrial membrane"/>
    <property type="evidence" value="ECO:0007669"/>
    <property type="project" value="UniProtKB-SubCell"/>
</dbReference>
<evidence type="ECO:0000313" key="17">
    <source>
        <dbReference type="EMBL" id="ADY86001.1"/>
    </source>
</evidence>
<evidence type="ECO:0000256" key="3">
    <source>
        <dbReference type="ARBA" id="ARBA00012944"/>
    </source>
</evidence>
<feature type="transmembrane region" description="Helical" evidence="16">
    <location>
        <begin position="6"/>
        <end position="21"/>
    </location>
</feature>
<sequence length="174" mass="20632">MMQLLFWLNMIISSFIFYSMNHPMAMGLTLMIQTMLTCCMTGLISKTFWFSYILFLIFLGGMLILFIYMTSIASNEMFSLSNKMFMNYVIWFLMNLLIILMIDKPLFMMNLHNIEMMNNCDDLSFMPENFLMLNKLYNFPTNLINIMLMNYLLMTLVATIKITNIFYGPLRKMT</sequence>
<dbReference type="PANTHER" id="PTHR11435">
    <property type="entry name" value="NADH UBIQUINONE OXIDOREDUCTASE SUBUNIT ND6"/>
    <property type="match status" value="1"/>
</dbReference>
<keyword evidence="10 16" id="KW-1133">Transmembrane helix</keyword>
<evidence type="ECO:0000256" key="16">
    <source>
        <dbReference type="SAM" id="Phobius"/>
    </source>
</evidence>
<evidence type="ECO:0000256" key="7">
    <source>
        <dbReference type="ARBA" id="ARBA00022692"/>
    </source>
</evidence>
<evidence type="ECO:0000256" key="9">
    <source>
        <dbReference type="ARBA" id="ARBA00022982"/>
    </source>
</evidence>
<evidence type="ECO:0000256" key="11">
    <source>
        <dbReference type="ARBA" id="ARBA00023027"/>
    </source>
</evidence>
<dbReference type="AlphaFoldDB" id="H6TDN5"/>
<keyword evidence="5" id="KW-0813">Transport</keyword>
<geneLocation type="mitochondrion" evidence="17"/>
<keyword evidence="9" id="KW-0249">Electron transport</keyword>
<dbReference type="EC" id="7.1.1.2" evidence="3"/>
<dbReference type="GeneID" id="11669616"/>
<dbReference type="EMBL" id="HQ872008">
    <property type="protein sequence ID" value="ADY86001.1"/>
    <property type="molecule type" value="Genomic_DNA"/>
</dbReference>
<keyword evidence="6" id="KW-0679">Respiratory chain</keyword>
<feature type="transmembrane region" description="Helical" evidence="16">
    <location>
        <begin position="50"/>
        <end position="73"/>
    </location>
</feature>
<dbReference type="RefSeq" id="YP_005255134.1">
    <property type="nucleotide sequence ID" value="NC_016865.1"/>
</dbReference>
<keyword evidence="8" id="KW-1278">Translocase</keyword>
<proteinExistence type="inferred from homology"/>
<gene>
    <name evidence="17" type="primary">ND6</name>
</gene>
<name>H6TDN5_9MUSC</name>
<keyword evidence="13 16" id="KW-0472">Membrane</keyword>
<feature type="transmembrane region" description="Helical" evidence="16">
    <location>
        <begin position="143"/>
        <end position="167"/>
    </location>
</feature>
<dbReference type="PANTHER" id="PTHR11435:SF1">
    <property type="entry name" value="NADH-UBIQUINONE OXIDOREDUCTASE CHAIN 6"/>
    <property type="match status" value="1"/>
</dbReference>
<keyword evidence="7 16" id="KW-0812">Transmembrane</keyword>
<evidence type="ECO:0000256" key="10">
    <source>
        <dbReference type="ARBA" id="ARBA00022989"/>
    </source>
</evidence>
<evidence type="ECO:0000256" key="5">
    <source>
        <dbReference type="ARBA" id="ARBA00022448"/>
    </source>
</evidence>
<evidence type="ECO:0000256" key="1">
    <source>
        <dbReference type="ARBA" id="ARBA00004225"/>
    </source>
</evidence>